<dbReference type="Proteomes" id="UP000306477">
    <property type="component" value="Unassembled WGS sequence"/>
</dbReference>
<feature type="transmembrane region" description="Helical" evidence="1">
    <location>
        <begin position="167"/>
        <end position="187"/>
    </location>
</feature>
<dbReference type="SUPFAM" id="SSF158560">
    <property type="entry name" value="BH3980-like"/>
    <property type="match status" value="1"/>
</dbReference>
<dbReference type="Pfam" id="PF08006">
    <property type="entry name" value="HAAS_TM"/>
    <property type="match status" value="1"/>
</dbReference>
<name>A0A4S3PLJ0_9BACI</name>
<evidence type="ECO:0000313" key="3">
    <source>
        <dbReference type="EMBL" id="THE10350.1"/>
    </source>
</evidence>
<keyword evidence="4" id="KW-1185">Reference proteome</keyword>
<feature type="domain" description="HAAS transmembrane region" evidence="2">
    <location>
        <begin position="88"/>
        <end position="198"/>
    </location>
</feature>
<dbReference type="Gene3D" id="1.10.1900.10">
    <property type="entry name" value="c-terminal domain of poly(a) binding protein"/>
    <property type="match status" value="1"/>
</dbReference>
<feature type="transmembrane region" description="Helical" evidence="1">
    <location>
        <begin position="103"/>
        <end position="125"/>
    </location>
</feature>
<feature type="transmembrane region" description="Helical" evidence="1">
    <location>
        <begin position="194"/>
        <end position="214"/>
    </location>
</feature>
<dbReference type="RefSeq" id="WP_136381191.1">
    <property type="nucleotide sequence ID" value="NZ_SLUB01000049.1"/>
</dbReference>
<evidence type="ECO:0000259" key="2">
    <source>
        <dbReference type="Pfam" id="PF08006"/>
    </source>
</evidence>
<dbReference type="EMBL" id="SLUB01000049">
    <property type="protein sequence ID" value="THE10350.1"/>
    <property type="molecule type" value="Genomic_DNA"/>
</dbReference>
<feature type="transmembrane region" description="Helical" evidence="1">
    <location>
        <begin position="137"/>
        <end position="161"/>
    </location>
</feature>
<protein>
    <recommendedName>
        <fullName evidence="2">HAAS transmembrane region domain-containing protein</fullName>
    </recommendedName>
</protein>
<proteinExistence type="predicted"/>
<sequence>MLSTKSQAFIDNLNMYLMMSGKNEQEIKELIEELMDHLTEAEKSGRSINDIIDQSPEQYMASLKQEMKTDYKSLLKFLPLFFIGVIAYFLIGPAIRGEFELNIIQVIGMPILAVLMLAVYVYFLQNAGRKQYSKKKFFLGGVIASMIVTTLAILVIVVSTIFVKPFFVGGTTADIVVIVICSSTFVGTAIWSKMWFPIWIPAFLIIPDIFTRFTDWSVETILIISMVSFVLMFAVIILNILIQEKRKKRFV</sequence>
<organism evidence="3 4">
    <name type="scientific">Bacillus timonensis</name>
    <dbReference type="NCBI Taxonomy" id="1033734"/>
    <lineage>
        <taxon>Bacteria</taxon>
        <taxon>Bacillati</taxon>
        <taxon>Bacillota</taxon>
        <taxon>Bacilli</taxon>
        <taxon>Bacillales</taxon>
        <taxon>Bacillaceae</taxon>
        <taxon>Bacillus</taxon>
    </lineage>
</organism>
<accession>A0A4S3PLJ0</accession>
<dbReference type="OrthoDB" id="1750748at2"/>
<evidence type="ECO:0000256" key="1">
    <source>
        <dbReference type="SAM" id="Phobius"/>
    </source>
</evidence>
<comment type="caution">
    <text evidence="3">The sequence shown here is derived from an EMBL/GenBank/DDBJ whole genome shotgun (WGS) entry which is preliminary data.</text>
</comment>
<keyword evidence="1" id="KW-0812">Transmembrane</keyword>
<feature type="transmembrane region" description="Helical" evidence="1">
    <location>
        <begin position="220"/>
        <end position="242"/>
    </location>
</feature>
<gene>
    <name evidence="3" type="ORF">E1I69_19245</name>
</gene>
<dbReference type="InterPro" id="IPR012963">
    <property type="entry name" value="HAAS_TM"/>
</dbReference>
<evidence type="ECO:0000313" key="4">
    <source>
        <dbReference type="Proteomes" id="UP000306477"/>
    </source>
</evidence>
<dbReference type="AlphaFoldDB" id="A0A4S3PLJ0"/>
<reference evidence="3 4" key="1">
    <citation type="journal article" date="2019" name="Indoor Air">
        <title>Impacts of indoor surface finishes on bacterial viability.</title>
        <authorList>
            <person name="Hu J."/>
            <person name="Maamar S.B."/>
            <person name="Glawe A.J."/>
            <person name="Gottel N."/>
            <person name="Gilbert J.A."/>
            <person name="Hartmann E.M."/>
        </authorList>
    </citation>
    <scope>NUCLEOTIDE SEQUENCE [LARGE SCALE GENOMIC DNA]</scope>
    <source>
        <strain evidence="3 4">AF060A6</strain>
    </source>
</reference>
<dbReference type="PANTHER" id="PTHR41307">
    <property type="entry name" value="MEMBRANE PROTEIN-RELATED"/>
    <property type="match status" value="1"/>
</dbReference>
<feature type="transmembrane region" description="Helical" evidence="1">
    <location>
        <begin position="74"/>
        <end position="91"/>
    </location>
</feature>
<keyword evidence="1" id="KW-0472">Membrane</keyword>
<keyword evidence="1" id="KW-1133">Transmembrane helix</keyword>
<dbReference type="PANTHER" id="PTHR41307:SF1">
    <property type="entry name" value="MEMBRANE PROTEIN"/>
    <property type="match status" value="1"/>
</dbReference>